<protein>
    <submittedName>
        <fullName evidence="1">Uncharacterized protein</fullName>
    </submittedName>
</protein>
<reference evidence="1" key="1">
    <citation type="submission" date="2014-11" db="EMBL/GenBank/DDBJ databases">
        <authorList>
            <person name="Amaro Gonzalez C."/>
        </authorList>
    </citation>
    <scope>NUCLEOTIDE SEQUENCE</scope>
</reference>
<dbReference type="AlphaFoldDB" id="A0A0E9SEF3"/>
<evidence type="ECO:0000313" key="1">
    <source>
        <dbReference type="EMBL" id="JAH39637.1"/>
    </source>
</evidence>
<accession>A0A0E9SEF3</accession>
<name>A0A0E9SEF3_ANGAN</name>
<sequence length="37" mass="4472">MHLRFRENTFQRPRKIFSALLSLSFSLSLHARKKINK</sequence>
<proteinExistence type="predicted"/>
<organism evidence="1">
    <name type="scientific">Anguilla anguilla</name>
    <name type="common">European freshwater eel</name>
    <name type="synonym">Muraena anguilla</name>
    <dbReference type="NCBI Taxonomy" id="7936"/>
    <lineage>
        <taxon>Eukaryota</taxon>
        <taxon>Metazoa</taxon>
        <taxon>Chordata</taxon>
        <taxon>Craniata</taxon>
        <taxon>Vertebrata</taxon>
        <taxon>Euteleostomi</taxon>
        <taxon>Actinopterygii</taxon>
        <taxon>Neopterygii</taxon>
        <taxon>Teleostei</taxon>
        <taxon>Anguilliformes</taxon>
        <taxon>Anguillidae</taxon>
        <taxon>Anguilla</taxon>
    </lineage>
</organism>
<reference evidence="1" key="2">
    <citation type="journal article" date="2015" name="Fish Shellfish Immunol.">
        <title>Early steps in the European eel (Anguilla anguilla)-Vibrio vulnificus interaction in the gills: Role of the RtxA13 toxin.</title>
        <authorList>
            <person name="Callol A."/>
            <person name="Pajuelo D."/>
            <person name="Ebbesson L."/>
            <person name="Teles M."/>
            <person name="MacKenzie S."/>
            <person name="Amaro C."/>
        </authorList>
    </citation>
    <scope>NUCLEOTIDE SEQUENCE</scope>
</reference>
<dbReference type="EMBL" id="GBXM01068940">
    <property type="protein sequence ID" value="JAH39637.1"/>
    <property type="molecule type" value="Transcribed_RNA"/>
</dbReference>